<dbReference type="RefSeq" id="WP_315880455.1">
    <property type="nucleotide sequence ID" value="NZ_JAWCTQ010000041.1"/>
</dbReference>
<evidence type="ECO:0000313" key="3">
    <source>
        <dbReference type="Proteomes" id="UP001250181"/>
    </source>
</evidence>
<evidence type="ECO:0000256" key="1">
    <source>
        <dbReference type="SAM" id="Phobius"/>
    </source>
</evidence>
<evidence type="ECO:0000313" key="2">
    <source>
        <dbReference type="EMBL" id="MDT9685413.1"/>
    </source>
</evidence>
<keyword evidence="1" id="KW-1133">Transmembrane helix</keyword>
<keyword evidence="1" id="KW-0812">Transmembrane</keyword>
<dbReference type="EMBL" id="JAWCTQ010000041">
    <property type="protein sequence ID" value="MDT9685413.1"/>
    <property type="molecule type" value="Genomic_DNA"/>
</dbReference>
<keyword evidence="3" id="KW-1185">Reference proteome</keyword>
<evidence type="ECO:0008006" key="4">
    <source>
        <dbReference type="Google" id="ProtNLM"/>
    </source>
</evidence>
<comment type="caution">
    <text evidence="2">The sequence shown here is derived from an EMBL/GenBank/DDBJ whole genome shotgun (WGS) entry which is preliminary data.</text>
</comment>
<protein>
    <recommendedName>
        <fullName evidence="4">DUF4239 domain-containing protein</fullName>
    </recommendedName>
</protein>
<dbReference type="Proteomes" id="UP001250181">
    <property type="component" value="Unassembled WGS sequence"/>
</dbReference>
<gene>
    <name evidence="2" type="ORF">RND61_25600</name>
</gene>
<organism evidence="2 3">
    <name type="scientific">Streptomyces tamarix</name>
    <dbReference type="NCBI Taxonomy" id="3078565"/>
    <lineage>
        <taxon>Bacteria</taxon>
        <taxon>Bacillati</taxon>
        <taxon>Actinomycetota</taxon>
        <taxon>Actinomycetes</taxon>
        <taxon>Kitasatosporales</taxon>
        <taxon>Streptomycetaceae</taxon>
        <taxon>Streptomyces</taxon>
    </lineage>
</organism>
<accession>A0ABU3QRQ0</accession>
<name>A0ABU3QRQ0_9ACTN</name>
<reference evidence="2 3" key="1">
    <citation type="submission" date="2023-09" db="EMBL/GenBank/DDBJ databases">
        <title>Streptomyces sp. nov.: A antagonism against Alternaria gaisen Producing Streptochlin, Isolated from Tamarix root soil.</title>
        <authorList>
            <person name="Chen Y."/>
        </authorList>
    </citation>
    <scope>NUCLEOTIDE SEQUENCE [LARGE SCALE GENOMIC DNA]</scope>
    <source>
        <strain evidence="2 3">TRM76323</strain>
    </source>
</reference>
<sequence>MSHAFEALALGLLVALLAAAAILVWRRFHRAADGDEEGGDAAEYMSMMIALLYALLLGLSLVNVWEMRSAAEGHTSTEAGALHQMTVLSEGMPASRAARIDALAERYAAHVVQYEWPRMQQHEQPGEPGWSLVRQLRAAAAAPADAPPPQQATAAELLGQLAVLDDARRGREAVSQETLSPLLWAGMAVGAILSFWILFFYGIGRGISNLVMVMGMVLLTVFLGLLIHYLATPFGETMGVSPDAFTRYFPESAGTAPEG</sequence>
<feature type="transmembrane region" description="Helical" evidence="1">
    <location>
        <begin position="44"/>
        <end position="65"/>
    </location>
</feature>
<feature type="transmembrane region" description="Helical" evidence="1">
    <location>
        <begin position="182"/>
        <end position="204"/>
    </location>
</feature>
<feature type="transmembrane region" description="Helical" evidence="1">
    <location>
        <begin position="210"/>
        <end position="231"/>
    </location>
</feature>
<dbReference type="InterPro" id="IPR025333">
    <property type="entry name" value="DUF4239"/>
</dbReference>
<keyword evidence="1" id="KW-0472">Membrane</keyword>
<dbReference type="Pfam" id="PF14023">
    <property type="entry name" value="Bestrophin-like"/>
    <property type="match status" value="1"/>
</dbReference>
<proteinExistence type="predicted"/>